<evidence type="ECO:0000256" key="1">
    <source>
        <dbReference type="ARBA" id="ARBA00022737"/>
    </source>
</evidence>
<gene>
    <name evidence="3" type="ORF">Faunusvirus11_18</name>
</gene>
<dbReference type="PROSITE" id="PS50088">
    <property type="entry name" value="ANK_REPEAT"/>
    <property type="match status" value="1"/>
</dbReference>
<dbReference type="PROSITE" id="PS50297">
    <property type="entry name" value="ANK_REP_REGION"/>
    <property type="match status" value="1"/>
</dbReference>
<dbReference type="EMBL" id="MK072142">
    <property type="protein sequence ID" value="AYV79379.1"/>
    <property type="molecule type" value="Genomic_DNA"/>
</dbReference>
<evidence type="ECO:0000256" key="2">
    <source>
        <dbReference type="ARBA" id="ARBA00023043"/>
    </source>
</evidence>
<dbReference type="SMART" id="SM00248">
    <property type="entry name" value="ANK"/>
    <property type="match status" value="3"/>
</dbReference>
<dbReference type="PANTHER" id="PTHR24126:SF14">
    <property type="entry name" value="ANK_REP_REGION DOMAIN-CONTAINING PROTEIN"/>
    <property type="match status" value="1"/>
</dbReference>
<keyword evidence="2" id="KW-0040">ANK repeat</keyword>
<proteinExistence type="predicted"/>
<organism evidence="3">
    <name type="scientific">Faunusvirus sp</name>
    <dbReference type="NCBI Taxonomy" id="2487766"/>
    <lineage>
        <taxon>Viruses</taxon>
        <taxon>Varidnaviria</taxon>
        <taxon>Bamfordvirae</taxon>
        <taxon>Nucleocytoviricota</taxon>
        <taxon>Megaviricetes</taxon>
        <taxon>Imitervirales</taxon>
        <taxon>Mimiviridae</taxon>
    </lineage>
</organism>
<name>A0A3G5A1K4_9VIRU</name>
<dbReference type="Pfam" id="PF12796">
    <property type="entry name" value="Ank_2"/>
    <property type="match status" value="1"/>
</dbReference>
<protein>
    <submittedName>
        <fullName evidence="3">Uncharacterized protein</fullName>
    </submittedName>
</protein>
<sequence length="212" mass="24448">MTAYERANEFREIVYNDHNKSVRCLEYIDKYDNFYDTFSSGGFSALILACANGLELVAYKLIDRGAKVNIKCSSGHTPLSVAIRYGNMSQPQYTNLIRTLIKNGADVSTIQYEKSILLYALLKFVDREIVMMLIEAGADYVDAFDKIKQIKLTRYNNIDDKYICELIEYIKDRYRKQIILTIDDTSPDNQLFKSFRTTYVSGVINIITNFIL</sequence>
<dbReference type="InterPro" id="IPR036770">
    <property type="entry name" value="Ankyrin_rpt-contain_sf"/>
</dbReference>
<dbReference type="InterPro" id="IPR002110">
    <property type="entry name" value="Ankyrin_rpt"/>
</dbReference>
<dbReference type="SUPFAM" id="SSF48403">
    <property type="entry name" value="Ankyrin repeat"/>
    <property type="match status" value="1"/>
</dbReference>
<accession>A0A3G5A1K4</accession>
<dbReference type="Gene3D" id="1.25.40.20">
    <property type="entry name" value="Ankyrin repeat-containing domain"/>
    <property type="match status" value="1"/>
</dbReference>
<keyword evidence="1" id="KW-0677">Repeat</keyword>
<evidence type="ECO:0000313" key="3">
    <source>
        <dbReference type="EMBL" id="AYV79379.1"/>
    </source>
</evidence>
<reference evidence="3" key="1">
    <citation type="submission" date="2018-10" db="EMBL/GenBank/DDBJ databases">
        <title>Hidden diversity of soil giant viruses.</title>
        <authorList>
            <person name="Schulz F."/>
            <person name="Alteio L."/>
            <person name="Goudeau D."/>
            <person name="Ryan E.M."/>
            <person name="Malmstrom R.R."/>
            <person name="Blanchard J."/>
            <person name="Woyke T."/>
        </authorList>
    </citation>
    <scope>NUCLEOTIDE SEQUENCE</scope>
    <source>
        <strain evidence="3">FNV1</strain>
    </source>
</reference>
<dbReference type="PANTHER" id="PTHR24126">
    <property type="entry name" value="ANKYRIN REPEAT, PH AND SEC7 DOMAIN CONTAINING PROTEIN SECG-RELATED"/>
    <property type="match status" value="1"/>
</dbReference>